<comment type="subcellular location">
    <subcellularLocation>
        <location evidence="1">Membrane</location>
        <topology evidence="1">Multi-pass membrane protein</topology>
    </subcellularLocation>
</comment>
<dbReference type="Proteomes" id="UP000230551">
    <property type="component" value="Unassembled WGS sequence"/>
</dbReference>
<feature type="transmembrane region" description="Helical" evidence="6">
    <location>
        <begin position="177"/>
        <end position="198"/>
    </location>
</feature>
<evidence type="ECO:0000256" key="2">
    <source>
        <dbReference type="ARBA" id="ARBA00007375"/>
    </source>
</evidence>
<dbReference type="GO" id="GO:0016020">
    <property type="term" value="C:membrane"/>
    <property type="evidence" value="ECO:0007669"/>
    <property type="project" value="UniProtKB-SubCell"/>
</dbReference>
<feature type="transmembrane region" description="Helical" evidence="6">
    <location>
        <begin position="126"/>
        <end position="144"/>
    </location>
</feature>
<keyword evidence="4 6" id="KW-1133">Transmembrane helix</keyword>
<reference evidence="7 8" key="1">
    <citation type="journal article" date="2017" name="Infect. Genet. Evol.">
        <title>The new phylogeny of the genus Mycobacterium: The old and the news.</title>
        <authorList>
            <person name="Tortoli E."/>
            <person name="Fedrizzi T."/>
            <person name="Meehan C.J."/>
            <person name="Trovato A."/>
            <person name="Grottola A."/>
            <person name="Giacobazzi E."/>
            <person name="Serpini G.F."/>
            <person name="Tagliazucchi S."/>
            <person name="Fabio A."/>
            <person name="Bettua C."/>
            <person name="Bertorelli R."/>
            <person name="Frascaro F."/>
            <person name="De Sanctis V."/>
            <person name="Pecorari M."/>
            <person name="Jousson O."/>
            <person name="Segata N."/>
            <person name="Cirillo D.M."/>
        </authorList>
    </citation>
    <scope>NUCLEOTIDE SEQUENCE [LARGE SCALE GENOMIC DNA]</scope>
    <source>
        <strain evidence="7 8">CIP1034565</strain>
    </source>
</reference>
<dbReference type="OrthoDB" id="8925650at2"/>
<feature type="transmembrane region" description="Helical" evidence="6">
    <location>
        <begin position="12"/>
        <end position="36"/>
    </location>
</feature>
<evidence type="ECO:0000313" key="7">
    <source>
        <dbReference type="EMBL" id="PIB76193.1"/>
    </source>
</evidence>
<evidence type="ECO:0000256" key="5">
    <source>
        <dbReference type="ARBA" id="ARBA00023136"/>
    </source>
</evidence>
<keyword evidence="3 6" id="KW-0812">Transmembrane</keyword>
<keyword evidence="8" id="KW-1185">Reference proteome</keyword>
<dbReference type="InterPro" id="IPR012506">
    <property type="entry name" value="TMEM86B-like"/>
</dbReference>
<keyword evidence="5 6" id="KW-0472">Membrane</keyword>
<dbReference type="Pfam" id="PF07947">
    <property type="entry name" value="YhhN"/>
    <property type="match status" value="1"/>
</dbReference>
<evidence type="ECO:0000256" key="3">
    <source>
        <dbReference type="ARBA" id="ARBA00022692"/>
    </source>
</evidence>
<feature type="transmembrane region" description="Helical" evidence="6">
    <location>
        <begin position="100"/>
        <end position="119"/>
    </location>
</feature>
<feature type="transmembrane region" description="Helical" evidence="6">
    <location>
        <begin position="150"/>
        <end position="170"/>
    </location>
</feature>
<feature type="transmembrane region" description="Helical" evidence="6">
    <location>
        <begin position="48"/>
        <end position="65"/>
    </location>
</feature>
<evidence type="ECO:0000256" key="1">
    <source>
        <dbReference type="ARBA" id="ARBA00004141"/>
    </source>
</evidence>
<dbReference type="STRING" id="85968.GCA_900073015_00003"/>
<proteinExistence type="inferred from homology"/>
<dbReference type="EMBL" id="PDCN02000006">
    <property type="protein sequence ID" value="PIB76193.1"/>
    <property type="molecule type" value="Genomic_DNA"/>
</dbReference>
<dbReference type="AlphaFoldDB" id="A0A2G5PDU1"/>
<protein>
    <submittedName>
        <fullName evidence="7">Lysoplasmalogenase</fullName>
    </submittedName>
</protein>
<evidence type="ECO:0000313" key="8">
    <source>
        <dbReference type="Proteomes" id="UP000230551"/>
    </source>
</evidence>
<evidence type="ECO:0000256" key="6">
    <source>
        <dbReference type="SAM" id="Phobius"/>
    </source>
</evidence>
<evidence type="ECO:0000256" key="4">
    <source>
        <dbReference type="ARBA" id="ARBA00022989"/>
    </source>
</evidence>
<comment type="similarity">
    <text evidence="2">Belongs to the TMEM86 family.</text>
</comment>
<accession>A0A2G5PDU1</accession>
<organism evidence="7 8">
    <name type="scientific">Mycolicibacterium brumae</name>
    <dbReference type="NCBI Taxonomy" id="85968"/>
    <lineage>
        <taxon>Bacteria</taxon>
        <taxon>Bacillati</taxon>
        <taxon>Actinomycetota</taxon>
        <taxon>Actinomycetes</taxon>
        <taxon>Mycobacteriales</taxon>
        <taxon>Mycobacteriaceae</taxon>
        <taxon>Mycolicibacterium</taxon>
    </lineage>
</organism>
<feature type="transmembrane region" description="Helical" evidence="6">
    <location>
        <begin position="72"/>
        <end position="94"/>
    </location>
</feature>
<dbReference type="PANTHER" id="PTHR31885">
    <property type="entry name" value="GH04784P"/>
    <property type="match status" value="1"/>
</dbReference>
<dbReference type="PANTHER" id="PTHR31885:SF6">
    <property type="entry name" value="GH04784P"/>
    <property type="match status" value="1"/>
</dbReference>
<comment type="caution">
    <text evidence="7">The sequence shown here is derived from an EMBL/GenBank/DDBJ whole genome shotgun (WGS) entry which is preliminary data.</text>
</comment>
<name>A0A2G5PDU1_9MYCO</name>
<dbReference type="RefSeq" id="WP_090584602.1">
    <property type="nucleotide sequence ID" value="NZ_CP104302.1"/>
</dbReference>
<gene>
    <name evidence="7" type="ORF">CQY22_007410</name>
</gene>
<sequence>MGSRYATRLRGLWLAAAIAGAGYGVFLIVAAVSHPAGADLTGQFPGQPAVKATMALLLAAAAAFHSNRRERIWLIAALLFSASGDFLLAMPWWAPSFVGGLGSFLLAHLCYLVVLAPLAQRRPGRLAGAAIVFAVCLGLLVWFWPHLGELTVPVTVYMLVIAAMVGAALLARLPTNWTAAGALCFATSDAMIGISVFVRQDELLAVPIWWFYAIAQLSITAGFFFRRTETSESPATTSP</sequence>
<dbReference type="GO" id="GO:0016787">
    <property type="term" value="F:hydrolase activity"/>
    <property type="evidence" value="ECO:0007669"/>
    <property type="project" value="TreeGrafter"/>
</dbReference>
<feature type="transmembrane region" description="Helical" evidence="6">
    <location>
        <begin position="204"/>
        <end position="225"/>
    </location>
</feature>